<reference evidence="3 4" key="1">
    <citation type="submission" date="2019-07" db="EMBL/GenBank/DDBJ databases">
        <title>Whole genome shotgun sequence of Cellulomonas persica NBRC 101101.</title>
        <authorList>
            <person name="Hosoyama A."/>
            <person name="Uohara A."/>
            <person name="Ohji S."/>
            <person name="Ichikawa N."/>
        </authorList>
    </citation>
    <scope>NUCLEOTIDE SEQUENCE [LARGE SCALE GENOMIC DNA]</scope>
    <source>
        <strain evidence="3 4">NBRC 101101</strain>
    </source>
</reference>
<protein>
    <recommendedName>
        <fullName evidence="5">DUF5666 domain-containing protein</fullName>
    </recommendedName>
</protein>
<dbReference type="RefSeq" id="WP_146805715.1">
    <property type="nucleotide sequence ID" value="NZ_BJUA01000004.1"/>
</dbReference>
<comment type="caution">
    <text evidence="3">The sequence shown here is derived from an EMBL/GenBank/DDBJ whole genome shotgun (WGS) entry which is preliminary data.</text>
</comment>
<gene>
    <name evidence="3" type="ORF">CPE01_11930</name>
</gene>
<evidence type="ECO:0000256" key="1">
    <source>
        <dbReference type="SAM" id="MobiDB-lite"/>
    </source>
</evidence>
<feature type="region of interest" description="Disordered" evidence="1">
    <location>
        <begin position="30"/>
        <end position="65"/>
    </location>
</feature>
<feature type="compositionally biased region" description="Gly residues" evidence="1">
    <location>
        <begin position="305"/>
        <end position="330"/>
    </location>
</feature>
<evidence type="ECO:0008006" key="5">
    <source>
        <dbReference type="Google" id="ProtNLM"/>
    </source>
</evidence>
<evidence type="ECO:0000313" key="3">
    <source>
        <dbReference type="EMBL" id="GEK17460.1"/>
    </source>
</evidence>
<keyword evidence="4" id="KW-1185">Reference proteome</keyword>
<organism evidence="3 4">
    <name type="scientific">Cellulomonas persica</name>
    <dbReference type="NCBI Taxonomy" id="76861"/>
    <lineage>
        <taxon>Bacteria</taxon>
        <taxon>Bacillati</taxon>
        <taxon>Actinomycetota</taxon>
        <taxon>Actinomycetes</taxon>
        <taxon>Micrococcales</taxon>
        <taxon>Cellulomonadaceae</taxon>
        <taxon>Cellulomonas</taxon>
    </lineage>
</organism>
<feature type="compositionally biased region" description="Low complexity" evidence="1">
    <location>
        <begin position="172"/>
        <end position="193"/>
    </location>
</feature>
<dbReference type="PROSITE" id="PS51257">
    <property type="entry name" value="PROKAR_LIPOPROTEIN"/>
    <property type="match status" value="1"/>
</dbReference>
<keyword evidence="2" id="KW-0732">Signal</keyword>
<feature type="compositionally biased region" description="Low complexity" evidence="1">
    <location>
        <begin position="33"/>
        <end position="56"/>
    </location>
</feature>
<dbReference type="AlphaFoldDB" id="A0A510UWK3"/>
<sequence length="336" mass="32686">MNPRRATRPLLALLTATTTAFTLAACGGGGSSDGATTTPTSTATQDAAQQSPSPQGRESGGGVSGQIVQVGDQLMQVRDDDGQTSVTWTDETTVQVTTTVDQSAVTVGSCVTAMTGGMRLPSDDDEIAGDDVATQPTDEDPAATTVTISQPVDGTCPAGPGGAFGPGGGVPGDLPSDLPTDLPLPDGMPTDMPRPGGREPGDLPTGAPDGMPRGGFGGVTAGVVTAVGGTTITVETTAQDGTTSSATVTVDDGTTFTTTTAGAASAFVVGQCADVRGTADDSGKVAATSVVVSSPGDDGCATGFAGRGPGGMWPGQGGQQSGQQSGGQSGEQGSDD</sequence>
<evidence type="ECO:0000256" key="2">
    <source>
        <dbReference type="SAM" id="SignalP"/>
    </source>
</evidence>
<feature type="chain" id="PRO_5039187492" description="DUF5666 domain-containing protein" evidence="2">
    <location>
        <begin position="25"/>
        <end position="336"/>
    </location>
</feature>
<feature type="region of interest" description="Disordered" evidence="1">
    <location>
        <begin position="116"/>
        <end position="217"/>
    </location>
</feature>
<dbReference type="OrthoDB" id="4829301at2"/>
<dbReference type="Proteomes" id="UP000321386">
    <property type="component" value="Unassembled WGS sequence"/>
</dbReference>
<feature type="region of interest" description="Disordered" evidence="1">
    <location>
        <begin position="292"/>
        <end position="336"/>
    </location>
</feature>
<feature type="signal peptide" evidence="2">
    <location>
        <begin position="1"/>
        <end position="24"/>
    </location>
</feature>
<accession>A0A510UWK3</accession>
<dbReference type="EMBL" id="BJUA01000004">
    <property type="protein sequence ID" value="GEK17460.1"/>
    <property type="molecule type" value="Genomic_DNA"/>
</dbReference>
<feature type="compositionally biased region" description="Gly residues" evidence="1">
    <location>
        <begin position="159"/>
        <end position="171"/>
    </location>
</feature>
<evidence type="ECO:0000313" key="4">
    <source>
        <dbReference type="Proteomes" id="UP000321386"/>
    </source>
</evidence>
<name>A0A510UWK3_9CELL</name>
<proteinExistence type="predicted"/>